<dbReference type="KEGG" id="egm:AYC65_00790"/>
<name>A0A7T7UVY0_9FLAO</name>
<keyword evidence="2" id="KW-0472">Membrane</keyword>
<dbReference type="PANTHER" id="PTHR33619:SF3">
    <property type="entry name" value="POLYSACCHARIDE EXPORT PROTEIN GFCE-RELATED"/>
    <property type="match status" value="1"/>
</dbReference>
<evidence type="ECO:0000259" key="3">
    <source>
        <dbReference type="Pfam" id="PF02563"/>
    </source>
</evidence>
<dbReference type="Pfam" id="PF02563">
    <property type="entry name" value="Poly_export"/>
    <property type="match status" value="1"/>
</dbReference>
<dbReference type="OrthoDB" id="662756at2"/>
<feature type="domain" description="Polysaccharide export protein N-terminal" evidence="3">
    <location>
        <begin position="44"/>
        <end position="146"/>
    </location>
</feature>
<dbReference type="Proteomes" id="UP000595426">
    <property type="component" value="Chromosome"/>
</dbReference>
<dbReference type="GeneID" id="93131417"/>
<keyword evidence="1" id="KW-0732">Signal</keyword>
<protein>
    <submittedName>
        <fullName evidence="4">Polysaccharide biosynthesis/export family protein</fullName>
    </submittedName>
</protein>
<proteinExistence type="predicted"/>
<sequence>MKIRSFLMLLLATLVIVSCRTRNDINYLQDVDKTATEMALRMENNTLQPGDQLVINVMAKDLDVVKPFNQNYSSGQILQNPQLTGNVSPTTPTASGPSYVVDSNGEIDFPVLGKLNTKEMTIEQFKQSLYNKLVRYIKEPTISVKLNNFRVSVMGEVVRPGEYVITDGQTNFMKALALAGDLTIYGVRDNVLLVRTVDGKIEKVRVDLTRSDFMESPYYNLKQGDVIYVSANKTKEKTSRLDPNMPIYISVASIVVTILALVFKK</sequence>
<gene>
    <name evidence="4" type="ORF">I6H88_11280</name>
</gene>
<dbReference type="GO" id="GO:0015159">
    <property type="term" value="F:polysaccharide transmembrane transporter activity"/>
    <property type="evidence" value="ECO:0007669"/>
    <property type="project" value="InterPro"/>
</dbReference>
<keyword evidence="2" id="KW-1133">Transmembrane helix</keyword>
<organism evidence="4 5">
    <name type="scientific">Elizabethkingia bruuniana</name>
    <dbReference type="NCBI Taxonomy" id="1756149"/>
    <lineage>
        <taxon>Bacteria</taxon>
        <taxon>Pseudomonadati</taxon>
        <taxon>Bacteroidota</taxon>
        <taxon>Flavobacteriia</taxon>
        <taxon>Flavobacteriales</taxon>
        <taxon>Weeksellaceae</taxon>
        <taxon>Elizabethkingia</taxon>
    </lineage>
</organism>
<accession>A0A7T7UVY0</accession>
<keyword evidence="5" id="KW-1185">Reference proteome</keyword>
<dbReference type="PANTHER" id="PTHR33619">
    <property type="entry name" value="POLYSACCHARIDE EXPORT PROTEIN GFCE-RELATED"/>
    <property type="match status" value="1"/>
</dbReference>
<reference evidence="4 5" key="1">
    <citation type="submission" date="2020-12" db="EMBL/GenBank/DDBJ databases">
        <title>FDA dAtabase for Regulatory Grade micrObial Sequences (FDA-ARGOS): Supporting development and validation of Infectious Disease Dx tests.</title>
        <authorList>
            <person name="Kerrigan L."/>
            <person name="Long C."/>
            <person name="Tallon L."/>
            <person name="Sadzewicz L."/>
            <person name="Zhao X."/>
            <person name="Boylan J."/>
            <person name="Ott S."/>
            <person name="Bowen H."/>
            <person name="Vavikolanu K."/>
            <person name="Mehta A."/>
            <person name="Aluvathingal J."/>
            <person name="Nadendla S."/>
            <person name="Yan Y."/>
            <person name="Sichtig H."/>
        </authorList>
    </citation>
    <scope>NUCLEOTIDE SEQUENCE [LARGE SCALE GENOMIC DNA]</scope>
    <source>
        <strain evidence="4 5">FDAARGOS_1031</strain>
    </source>
</reference>
<feature type="transmembrane region" description="Helical" evidence="2">
    <location>
        <begin position="245"/>
        <end position="263"/>
    </location>
</feature>
<dbReference type="AlphaFoldDB" id="A0A7T7UVY0"/>
<evidence type="ECO:0000256" key="1">
    <source>
        <dbReference type="ARBA" id="ARBA00022729"/>
    </source>
</evidence>
<evidence type="ECO:0000313" key="5">
    <source>
        <dbReference type="Proteomes" id="UP000595426"/>
    </source>
</evidence>
<dbReference type="PROSITE" id="PS51257">
    <property type="entry name" value="PROKAR_LIPOPROTEIN"/>
    <property type="match status" value="1"/>
</dbReference>
<dbReference type="InterPro" id="IPR049712">
    <property type="entry name" value="Poly_export"/>
</dbReference>
<dbReference type="InterPro" id="IPR003715">
    <property type="entry name" value="Poly_export_N"/>
</dbReference>
<keyword evidence="2" id="KW-0812">Transmembrane</keyword>
<dbReference type="RefSeq" id="WP_034870781.1">
    <property type="nucleotide sequence ID" value="NZ_CBCSDR010000007.1"/>
</dbReference>
<evidence type="ECO:0000256" key="2">
    <source>
        <dbReference type="SAM" id="Phobius"/>
    </source>
</evidence>
<dbReference type="Gene3D" id="3.30.1950.10">
    <property type="entry name" value="wza like domain"/>
    <property type="match status" value="1"/>
</dbReference>
<dbReference type="Gene3D" id="3.10.560.10">
    <property type="entry name" value="Outer membrane lipoprotein wza domain like"/>
    <property type="match status" value="1"/>
</dbReference>
<dbReference type="EMBL" id="CP067018">
    <property type="protein sequence ID" value="QQN57044.1"/>
    <property type="molecule type" value="Genomic_DNA"/>
</dbReference>
<evidence type="ECO:0000313" key="4">
    <source>
        <dbReference type="EMBL" id="QQN57044.1"/>
    </source>
</evidence>